<keyword evidence="8" id="KW-1185">Reference proteome</keyword>
<dbReference type="InterPro" id="IPR013249">
    <property type="entry name" value="RNA_pol_sigma70_r4_t2"/>
</dbReference>
<evidence type="ECO:0000256" key="1">
    <source>
        <dbReference type="ARBA" id="ARBA00010641"/>
    </source>
</evidence>
<dbReference type="EMBL" id="JBHRZH010000015">
    <property type="protein sequence ID" value="MFC3762549.1"/>
    <property type="molecule type" value="Genomic_DNA"/>
</dbReference>
<dbReference type="Gene3D" id="1.10.1740.10">
    <property type="match status" value="1"/>
</dbReference>
<evidence type="ECO:0000313" key="8">
    <source>
        <dbReference type="Proteomes" id="UP001595699"/>
    </source>
</evidence>
<dbReference type="InterPro" id="IPR039425">
    <property type="entry name" value="RNA_pol_sigma-70-like"/>
</dbReference>
<comment type="caution">
    <text evidence="7">The sequence shown here is derived from an EMBL/GenBank/DDBJ whole genome shotgun (WGS) entry which is preliminary data.</text>
</comment>
<organism evidence="7 8">
    <name type="scientific">Tenggerimyces flavus</name>
    <dbReference type="NCBI Taxonomy" id="1708749"/>
    <lineage>
        <taxon>Bacteria</taxon>
        <taxon>Bacillati</taxon>
        <taxon>Actinomycetota</taxon>
        <taxon>Actinomycetes</taxon>
        <taxon>Propionibacteriales</taxon>
        <taxon>Nocardioidaceae</taxon>
        <taxon>Tenggerimyces</taxon>
    </lineage>
</organism>
<keyword evidence="2" id="KW-0805">Transcription regulation</keyword>
<dbReference type="InterPro" id="IPR014284">
    <property type="entry name" value="RNA_pol_sigma-70_dom"/>
</dbReference>
<evidence type="ECO:0000256" key="5">
    <source>
        <dbReference type="ARBA" id="ARBA00023163"/>
    </source>
</evidence>
<reference evidence="8" key="1">
    <citation type="journal article" date="2019" name="Int. J. Syst. Evol. Microbiol.">
        <title>The Global Catalogue of Microorganisms (GCM) 10K type strain sequencing project: providing services to taxonomists for standard genome sequencing and annotation.</title>
        <authorList>
            <consortium name="The Broad Institute Genomics Platform"/>
            <consortium name="The Broad Institute Genome Sequencing Center for Infectious Disease"/>
            <person name="Wu L."/>
            <person name="Ma J."/>
        </authorList>
    </citation>
    <scope>NUCLEOTIDE SEQUENCE [LARGE SCALE GENOMIC DNA]</scope>
    <source>
        <strain evidence="8">CGMCC 4.7241</strain>
    </source>
</reference>
<dbReference type="PROSITE" id="PS00622">
    <property type="entry name" value="HTH_LUXR_1"/>
    <property type="match status" value="1"/>
</dbReference>
<evidence type="ECO:0000256" key="3">
    <source>
        <dbReference type="ARBA" id="ARBA00023082"/>
    </source>
</evidence>
<dbReference type="InterPro" id="IPR000792">
    <property type="entry name" value="Tscrpt_reg_LuxR_C"/>
</dbReference>
<dbReference type="SUPFAM" id="SSF88659">
    <property type="entry name" value="Sigma3 and sigma4 domains of RNA polymerase sigma factors"/>
    <property type="match status" value="1"/>
</dbReference>
<dbReference type="SUPFAM" id="SSF88946">
    <property type="entry name" value="Sigma2 domain of RNA polymerase sigma factors"/>
    <property type="match status" value="1"/>
</dbReference>
<dbReference type="NCBIfam" id="TIGR02937">
    <property type="entry name" value="sigma70-ECF"/>
    <property type="match status" value="1"/>
</dbReference>
<dbReference type="Proteomes" id="UP001595699">
    <property type="component" value="Unassembled WGS sequence"/>
</dbReference>
<dbReference type="SMART" id="SM00421">
    <property type="entry name" value="HTH_LUXR"/>
    <property type="match status" value="1"/>
</dbReference>
<keyword evidence="4" id="KW-0238">DNA-binding</keyword>
<dbReference type="InterPro" id="IPR013324">
    <property type="entry name" value="RNA_pol_sigma_r3/r4-like"/>
</dbReference>
<dbReference type="InterPro" id="IPR013325">
    <property type="entry name" value="RNA_pol_sigma_r2"/>
</dbReference>
<evidence type="ECO:0000259" key="6">
    <source>
        <dbReference type="PROSITE" id="PS00622"/>
    </source>
</evidence>
<feature type="domain" description="HTH luxR-type" evidence="6">
    <location>
        <begin position="150"/>
        <end position="177"/>
    </location>
</feature>
<comment type="similarity">
    <text evidence="1">Belongs to the sigma-70 factor family. ECF subfamily.</text>
</comment>
<dbReference type="PANTHER" id="PTHR43133:SF8">
    <property type="entry name" value="RNA POLYMERASE SIGMA FACTOR HI_1459-RELATED"/>
    <property type="match status" value="1"/>
</dbReference>
<proteinExistence type="inferred from homology"/>
<evidence type="ECO:0000256" key="2">
    <source>
        <dbReference type="ARBA" id="ARBA00023015"/>
    </source>
</evidence>
<dbReference type="RefSeq" id="WP_205118836.1">
    <property type="nucleotide sequence ID" value="NZ_JAFBCM010000001.1"/>
</dbReference>
<dbReference type="Pfam" id="PF08281">
    <property type="entry name" value="Sigma70_r4_2"/>
    <property type="match status" value="1"/>
</dbReference>
<dbReference type="CDD" id="cd06171">
    <property type="entry name" value="Sigma70_r4"/>
    <property type="match status" value="1"/>
</dbReference>
<sequence>MERTADDAVAVLTDAELMGAGAAEFGVLFDRHAHVLYQYCVRRVGPAAVEDAVADTFLIAYERRDRFDHTRASALPWLFGIATNVIRRHRAAETRYQRLVARLPAPVPEAPMAERAVQRADAEAGVRTIAAELARMSARHRDVLFLFAAGLSYAEIAEALGIPAGTVMSRLHRARQRLQAAHGGES</sequence>
<name>A0ABV7YER8_9ACTN</name>
<protein>
    <submittedName>
        <fullName evidence="7">RNA polymerase sigma factor</fullName>
    </submittedName>
</protein>
<dbReference type="InterPro" id="IPR007627">
    <property type="entry name" value="RNA_pol_sigma70_r2"/>
</dbReference>
<dbReference type="Gene3D" id="1.10.10.10">
    <property type="entry name" value="Winged helix-like DNA-binding domain superfamily/Winged helix DNA-binding domain"/>
    <property type="match status" value="1"/>
</dbReference>
<keyword evidence="3" id="KW-0731">Sigma factor</keyword>
<dbReference type="InterPro" id="IPR036388">
    <property type="entry name" value="WH-like_DNA-bd_sf"/>
</dbReference>
<evidence type="ECO:0000256" key="4">
    <source>
        <dbReference type="ARBA" id="ARBA00023125"/>
    </source>
</evidence>
<dbReference type="PRINTS" id="PR00038">
    <property type="entry name" value="HTHLUXR"/>
</dbReference>
<keyword evidence="5" id="KW-0804">Transcription</keyword>
<dbReference type="Pfam" id="PF04542">
    <property type="entry name" value="Sigma70_r2"/>
    <property type="match status" value="1"/>
</dbReference>
<dbReference type="PANTHER" id="PTHR43133">
    <property type="entry name" value="RNA POLYMERASE ECF-TYPE SIGMA FACTO"/>
    <property type="match status" value="1"/>
</dbReference>
<accession>A0ABV7YER8</accession>
<evidence type="ECO:0000313" key="7">
    <source>
        <dbReference type="EMBL" id="MFC3762549.1"/>
    </source>
</evidence>
<gene>
    <name evidence="7" type="ORF">ACFOUW_17030</name>
</gene>